<keyword evidence="2" id="KW-1185">Reference proteome</keyword>
<dbReference type="AlphaFoldDB" id="A0A225D8V1"/>
<dbReference type="RefSeq" id="WP_088259142.1">
    <property type="nucleotide sequence ID" value="NZ_NIDE01000017.1"/>
</dbReference>
<comment type="caution">
    <text evidence="1">The sequence shown here is derived from an EMBL/GenBank/DDBJ whole genome shotgun (WGS) entry which is preliminary data.</text>
</comment>
<sequence>MAKNTPPFEWIVTIRGNLDFLFRDRPDVSEEEGGIPPRSYLKCCRRDNSFNNLLRKHLFFF</sequence>
<name>A0A225D8V1_9BACT</name>
<dbReference type="Proteomes" id="UP000214646">
    <property type="component" value="Unassembled WGS sequence"/>
</dbReference>
<accession>A0A225D8V1</accession>
<evidence type="ECO:0000313" key="1">
    <source>
        <dbReference type="EMBL" id="OWK36074.1"/>
    </source>
</evidence>
<dbReference type="EMBL" id="NIDE01000017">
    <property type="protein sequence ID" value="OWK36074.1"/>
    <property type="molecule type" value="Genomic_DNA"/>
</dbReference>
<evidence type="ECO:0000313" key="2">
    <source>
        <dbReference type="Proteomes" id="UP000214646"/>
    </source>
</evidence>
<reference evidence="2" key="1">
    <citation type="submission" date="2017-06" db="EMBL/GenBank/DDBJ databases">
        <title>Genome analysis of Fimbriiglobus ruber SP5, the first member of the order Planctomycetales with confirmed chitinolytic capability.</title>
        <authorList>
            <person name="Ravin N.V."/>
            <person name="Rakitin A.L."/>
            <person name="Ivanova A.A."/>
            <person name="Beletsky A.V."/>
            <person name="Kulichevskaya I.S."/>
            <person name="Mardanov A.V."/>
            <person name="Dedysh S.N."/>
        </authorList>
    </citation>
    <scope>NUCLEOTIDE SEQUENCE [LARGE SCALE GENOMIC DNA]</scope>
    <source>
        <strain evidence="2">SP5</strain>
    </source>
</reference>
<protein>
    <submittedName>
        <fullName evidence="1">Uncharacterized protein</fullName>
    </submittedName>
</protein>
<gene>
    <name evidence="1" type="ORF">FRUB_08637</name>
</gene>
<proteinExistence type="predicted"/>
<organism evidence="1 2">
    <name type="scientific">Fimbriiglobus ruber</name>
    <dbReference type="NCBI Taxonomy" id="1908690"/>
    <lineage>
        <taxon>Bacteria</taxon>
        <taxon>Pseudomonadati</taxon>
        <taxon>Planctomycetota</taxon>
        <taxon>Planctomycetia</taxon>
        <taxon>Gemmatales</taxon>
        <taxon>Gemmataceae</taxon>
        <taxon>Fimbriiglobus</taxon>
    </lineage>
</organism>